<proteinExistence type="predicted"/>
<name>A0A820QHG5_9BILA</name>
<organism evidence="1 2">
    <name type="scientific">Rotaria magnacalcarata</name>
    <dbReference type="NCBI Taxonomy" id="392030"/>
    <lineage>
        <taxon>Eukaryota</taxon>
        <taxon>Metazoa</taxon>
        <taxon>Spiralia</taxon>
        <taxon>Gnathifera</taxon>
        <taxon>Rotifera</taxon>
        <taxon>Eurotatoria</taxon>
        <taxon>Bdelloidea</taxon>
        <taxon>Philodinida</taxon>
        <taxon>Philodinidae</taxon>
        <taxon>Rotaria</taxon>
    </lineage>
</organism>
<dbReference type="EMBL" id="CAJOBF010032093">
    <property type="protein sequence ID" value="CAF4422852.1"/>
    <property type="molecule type" value="Genomic_DNA"/>
</dbReference>
<accession>A0A820QHG5</accession>
<evidence type="ECO:0000313" key="1">
    <source>
        <dbReference type="EMBL" id="CAF4422852.1"/>
    </source>
</evidence>
<comment type="caution">
    <text evidence="1">The sequence shown here is derived from an EMBL/GenBank/DDBJ whole genome shotgun (WGS) entry which is preliminary data.</text>
</comment>
<dbReference type="Proteomes" id="UP000663842">
    <property type="component" value="Unassembled WGS sequence"/>
</dbReference>
<evidence type="ECO:0000313" key="2">
    <source>
        <dbReference type="Proteomes" id="UP000663842"/>
    </source>
</evidence>
<gene>
    <name evidence="1" type="ORF">UXM345_LOCUS38792</name>
</gene>
<protein>
    <submittedName>
        <fullName evidence="1">Uncharacterized protein</fullName>
    </submittedName>
</protein>
<dbReference type="AlphaFoldDB" id="A0A820QHG5"/>
<feature type="non-terminal residue" evidence="1">
    <location>
        <position position="33"/>
    </location>
</feature>
<sequence>MGDYTAALKALQNAYKIQEKTFQEGNQAFASTF</sequence>
<reference evidence="1" key="1">
    <citation type="submission" date="2021-02" db="EMBL/GenBank/DDBJ databases">
        <authorList>
            <person name="Nowell W R."/>
        </authorList>
    </citation>
    <scope>NUCLEOTIDE SEQUENCE</scope>
</reference>